<evidence type="ECO:0000313" key="2">
    <source>
        <dbReference type="Proteomes" id="UP001419268"/>
    </source>
</evidence>
<reference evidence="1 2" key="1">
    <citation type="submission" date="2024-01" db="EMBL/GenBank/DDBJ databases">
        <title>Genome assemblies of Stephania.</title>
        <authorList>
            <person name="Yang L."/>
        </authorList>
    </citation>
    <scope>NUCLEOTIDE SEQUENCE [LARGE SCALE GENOMIC DNA]</scope>
    <source>
        <strain evidence="1">JXDWG</strain>
        <tissue evidence="1">Leaf</tissue>
    </source>
</reference>
<dbReference type="AlphaFoldDB" id="A0AAP0NZR1"/>
<protein>
    <submittedName>
        <fullName evidence="1">Uncharacterized protein</fullName>
    </submittedName>
</protein>
<name>A0AAP0NZR1_9MAGN</name>
<dbReference type="EMBL" id="JBBNAG010000006">
    <property type="protein sequence ID" value="KAK9125932.1"/>
    <property type="molecule type" value="Genomic_DNA"/>
</dbReference>
<gene>
    <name evidence="1" type="ORF">Scep_014778</name>
</gene>
<evidence type="ECO:0000313" key="1">
    <source>
        <dbReference type="EMBL" id="KAK9125932.1"/>
    </source>
</evidence>
<keyword evidence="2" id="KW-1185">Reference proteome</keyword>
<organism evidence="1 2">
    <name type="scientific">Stephania cephalantha</name>
    <dbReference type="NCBI Taxonomy" id="152367"/>
    <lineage>
        <taxon>Eukaryota</taxon>
        <taxon>Viridiplantae</taxon>
        <taxon>Streptophyta</taxon>
        <taxon>Embryophyta</taxon>
        <taxon>Tracheophyta</taxon>
        <taxon>Spermatophyta</taxon>
        <taxon>Magnoliopsida</taxon>
        <taxon>Ranunculales</taxon>
        <taxon>Menispermaceae</taxon>
        <taxon>Menispermoideae</taxon>
        <taxon>Cissampelideae</taxon>
        <taxon>Stephania</taxon>
    </lineage>
</organism>
<comment type="caution">
    <text evidence="1">The sequence shown here is derived from an EMBL/GenBank/DDBJ whole genome shotgun (WGS) entry which is preliminary data.</text>
</comment>
<sequence>MHCGFLLFFSIDRNHRDHLHLEKPAGRWIHHHRQCAHLQVDQQGGGVLVPERAGLPEK</sequence>
<dbReference type="Proteomes" id="UP001419268">
    <property type="component" value="Unassembled WGS sequence"/>
</dbReference>
<accession>A0AAP0NZR1</accession>
<proteinExistence type="predicted"/>